<evidence type="ECO:0000313" key="2">
    <source>
        <dbReference type="EMBL" id="MBB6647370.1"/>
    </source>
</evidence>
<sequence length="312" mass="33783">MENLGKRRLEGRYTAFESEFEMLKRRADAQEDPPEWAGEIDGLLTTGRAAIEDEDLEYAWYCLHAAERLKLYAVAELDDSDAVLRREAAERLVETENLAPSWRSTAVTERLTGDDGSLRSDLSDADLRSAAELLHEGYHKIHSKRQHLQDQFSYLLFYGAISTALFAVVSLSSPHLPWLPSPFFDVAAALEGTSRASPVSFLLYVVLFGALGASVFGLYSVRKRPTSASAPQYLTSRRVALSRLTVGVASALAVFFFVRSGAIVINVGGGTGDGPFLLTLAFVAGYSERLVHTAVESIAETAEPGGSGGGGS</sequence>
<keyword evidence="1" id="KW-0812">Transmembrane</keyword>
<name>A0A7J9SK82_9EURY</name>
<dbReference type="Proteomes" id="UP000546257">
    <property type="component" value="Unassembled WGS sequence"/>
</dbReference>
<keyword evidence="1" id="KW-1133">Transmembrane helix</keyword>
<evidence type="ECO:0000256" key="1">
    <source>
        <dbReference type="SAM" id="Phobius"/>
    </source>
</evidence>
<proteinExistence type="predicted"/>
<keyword evidence="1" id="KW-0472">Membrane</keyword>
<dbReference type="EMBL" id="JACKXD010000005">
    <property type="protein sequence ID" value="MBB6647370.1"/>
    <property type="molecule type" value="Genomic_DNA"/>
</dbReference>
<keyword evidence="3" id="KW-1185">Reference proteome</keyword>
<protein>
    <submittedName>
        <fullName evidence="2">Uncharacterized protein</fullName>
    </submittedName>
</protein>
<organism evidence="2 3">
    <name type="scientific">Halobellus ruber</name>
    <dbReference type="NCBI Taxonomy" id="2761102"/>
    <lineage>
        <taxon>Archaea</taxon>
        <taxon>Methanobacteriati</taxon>
        <taxon>Methanobacteriota</taxon>
        <taxon>Stenosarchaea group</taxon>
        <taxon>Halobacteria</taxon>
        <taxon>Halobacteriales</taxon>
        <taxon>Haloferacaceae</taxon>
        <taxon>Halobellus</taxon>
    </lineage>
</organism>
<comment type="caution">
    <text evidence="2">The sequence shown here is derived from an EMBL/GenBank/DDBJ whole genome shotgun (WGS) entry which is preliminary data.</text>
</comment>
<dbReference type="RefSeq" id="WP_185193745.1">
    <property type="nucleotide sequence ID" value="NZ_JACKXD010000005.1"/>
</dbReference>
<feature type="transmembrane region" description="Helical" evidence="1">
    <location>
        <begin position="240"/>
        <end position="258"/>
    </location>
</feature>
<reference evidence="2 3" key="1">
    <citation type="submission" date="2020-08" db="EMBL/GenBank/DDBJ databases">
        <authorList>
            <person name="Seo M.-J."/>
        </authorList>
    </citation>
    <scope>NUCLEOTIDE SEQUENCE [LARGE SCALE GENOMIC DNA]</scope>
    <source>
        <strain evidence="2 3">MBLA0160</strain>
    </source>
</reference>
<gene>
    <name evidence="2" type="ORF">H5V44_13935</name>
</gene>
<accession>A0A7J9SK82</accession>
<dbReference type="AlphaFoldDB" id="A0A7J9SK82"/>
<feature type="transmembrane region" description="Helical" evidence="1">
    <location>
        <begin position="152"/>
        <end position="172"/>
    </location>
</feature>
<evidence type="ECO:0000313" key="3">
    <source>
        <dbReference type="Proteomes" id="UP000546257"/>
    </source>
</evidence>
<feature type="transmembrane region" description="Helical" evidence="1">
    <location>
        <begin position="201"/>
        <end position="219"/>
    </location>
</feature>